<reference evidence="1" key="1">
    <citation type="journal article" date="2018" name="Genome Biol.">
        <title>SKESA: strategic k-mer extension for scrupulous assemblies.</title>
        <authorList>
            <person name="Souvorov A."/>
            <person name="Agarwala R."/>
            <person name="Lipman D.J."/>
        </authorList>
    </citation>
    <scope>NUCLEOTIDE SEQUENCE</scope>
    <source>
        <strain evidence="1">CDC 4648/53</strain>
    </source>
</reference>
<proteinExistence type="predicted"/>
<name>A0A753AFR3_SALET</name>
<dbReference type="AlphaFoldDB" id="A0A753AFR3"/>
<gene>
    <name evidence="1" type="ORF">GNB55_002241</name>
</gene>
<reference evidence="1" key="2">
    <citation type="submission" date="2018-07" db="EMBL/GenBank/DDBJ databases">
        <authorList>
            <consortium name="NCBI Pathogen Detection Project"/>
        </authorList>
    </citation>
    <scope>NUCLEOTIDE SEQUENCE</scope>
    <source>
        <strain evidence="1">CDC 4648/53</strain>
    </source>
</reference>
<accession>A0A753AFR3</accession>
<dbReference type="EMBL" id="DAAWHV010000010">
    <property type="protein sequence ID" value="HAF7950914.1"/>
    <property type="molecule type" value="Genomic_DNA"/>
</dbReference>
<protein>
    <submittedName>
        <fullName evidence="1">Uncharacterized protein</fullName>
    </submittedName>
</protein>
<evidence type="ECO:0000313" key="1">
    <source>
        <dbReference type="EMBL" id="HAF7950914.1"/>
    </source>
</evidence>
<sequence>MQKAEREAAIAANKEPISPEQMLILCAEWEGMEKKILDNRGIRTKTEILAIFRGYRKSKEKNAWRQINMRNWRNEKY</sequence>
<comment type="caution">
    <text evidence="1">The sequence shown here is derived from an EMBL/GenBank/DDBJ whole genome shotgun (WGS) entry which is preliminary data.</text>
</comment>
<organism evidence="1">
    <name type="scientific">Salmonella enterica subsp. enterica serovar Miami</name>
    <dbReference type="NCBI Taxonomy" id="286780"/>
    <lineage>
        <taxon>Bacteria</taxon>
        <taxon>Pseudomonadati</taxon>
        <taxon>Pseudomonadota</taxon>
        <taxon>Gammaproteobacteria</taxon>
        <taxon>Enterobacterales</taxon>
        <taxon>Enterobacteriaceae</taxon>
        <taxon>Salmonella</taxon>
    </lineage>
</organism>